<sequence>MITALKNAIDPIPVNSGSVAIVKPTDEELFAPNNPKGFTGKLLGQPGLKQSVRVCETGFREVAAYDYDASDHGASSTYKGRAKHDPARPTEVFGEQNCKSNCTDSFDVSNYKDYIQLRCSSYSMVLNIFGGRPLKME</sequence>
<proteinExistence type="predicted"/>
<evidence type="ECO:0000313" key="1">
    <source>
        <dbReference type="EMBL" id="KAI3766721.1"/>
    </source>
</evidence>
<accession>A0ACB9F7R9</accession>
<comment type="caution">
    <text evidence="1">The sequence shown here is derived from an EMBL/GenBank/DDBJ whole genome shotgun (WGS) entry which is preliminary data.</text>
</comment>
<organism evidence="1 2">
    <name type="scientific">Cichorium intybus</name>
    <name type="common">Chicory</name>
    <dbReference type="NCBI Taxonomy" id="13427"/>
    <lineage>
        <taxon>Eukaryota</taxon>
        <taxon>Viridiplantae</taxon>
        <taxon>Streptophyta</taxon>
        <taxon>Embryophyta</taxon>
        <taxon>Tracheophyta</taxon>
        <taxon>Spermatophyta</taxon>
        <taxon>Magnoliopsida</taxon>
        <taxon>eudicotyledons</taxon>
        <taxon>Gunneridae</taxon>
        <taxon>Pentapetalae</taxon>
        <taxon>asterids</taxon>
        <taxon>campanulids</taxon>
        <taxon>Asterales</taxon>
        <taxon>Asteraceae</taxon>
        <taxon>Cichorioideae</taxon>
        <taxon>Cichorieae</taxon>
        <taxon>Cichoriinae</taxon>
        <taxon>Cichorium</taxon>
    </lineage>
</organism>
<reference evidence="2" key="1">
    <citation type="journal article" date="2022" name="Mol. Ecol. Resour.">
        <title>The genomes of chicory, endive, great burdock and yacon provide insights into Asteraceae palaeo-polyploidization history and plant inulin production.</title>
        <authorList>
            <person name="Fan W."/>
            <person name="Wang S."/>
            <person name="Wang H."/>
            <person name="Wang A."/>
            <person name="Jiang F."/>
            <person name="Liu H."/>
            <person name="Zhao H."/>
            <person name="Xu D."/>
            <person name="Zhang Y."/>
        </authorList>
    </citation>
    <scope>NUCLEOTIDE SEQUENCE [LARGE SCALE GENOMIC DNA]</scope>
    <source>
        <strain evidence="2">cv. Punajuju</strain>
    </source>
</reference>
<reference evidence="1 2" key="2">
    <citation type="journal article" date="2022" name="Mol. Ecol. Resour.">
        <title>The genomes of chicory, endive, great burdock and yacon provide insights into Asteraceae paleo-polyploidization history and plant inulin production.</title>
        <authorList>
            <person name="Fan W."/>
            <person name="Wang S."/>
            <person name="Wang H."/>
            <person name="Wang A."/>
            <person name="Jiang F."/>
            <person name="Liu H."/>
            <person name="Zhao H."/>
            <person name="Xu D."/>
            <person name="Zhang Y."/>
        </authorList>
    </citation>
    <scope>NUCLEOTIDE SEQUENCE [LARGE SCALE GENOMIC DNA]</scope>
    <source>
        <strain evidence="2">cv. Punajuju</strain>
        <tissue evidence="1">Leaves</tissue>
    </source>
</reference>
<protein>
    <submittedName>
        <fullName evidence="1">Uncharacterized protein</fullName>
    </submittedName>
</protein>
<evidence type="ECO:0000313" key="2">
    <source>
        <dbReference type="Proteomes" id="UP001055811"/>
    </source>
</evidence>
<gene>
    <name evidence="1" type="ORF">L2E82_16791</name>
</gene>
<dbReference type="EMBL" id="CM042011">
    <property type="protein sequence ID" value="KAI3766721.1"/>
    <property type="molecule type" value="Genomic_DNA"/>
</dbReference>
<name>A0ACB9F7R9_CICIN</name>
<keyword evidence="2" id="KW-1185">Reference proteome</keyword>
<dbReference type="Proteomes" id="UP001055811">
    <property type="component" value="Linkage Group LG03"/>
</dbReference>